<evidence type="ECO:0000256" key="4">
    <source>
        <dbReference type="RuleBase" id="RU365031"/>
    </source>
</evidence>
<dbReference type="EMBL" id="CADCUW010000315">
    <property type="protein sequence ID" value="CAA9420922.1"/>
    <property type="molecule type" value="Genomic_DNA"/>
</dbReference>
<proteinExistence type="inferred from homology"/>
<evidence type="ECO:0000256" key="1">
    <source>
        <dbReference type="ARBA" id="ARBA00006383"/>
    </source>
</evidence>
<dbReference type="NCBIfam" id="NF033082">
    <property type="entry name" value="AAC_3"/>
    <property type="match status" value="1"/>
</dbReference>
<sequence length="277" mass="29416">MLVTRSRLAQDLEKLGLRPGGMVMVHCRMSTLGYVVGGAETVVRALLDVVGPKGTIMAYTGWQDAPPDDLGALDEEARRAYVEEHPPYDPRVALSSRDHGRVPEALRTWPGALHSGHPEAGVAALGPLADAITASHPYDDAYGAGTPYAKLVEFGGEVAMLGAPLETVTLVHHAEAVAQVPGKRRVSYGMPVLVDGERVWLTFSDIDTGEGALPYERVLDEQDYIEHIARSALAAGIGDGGPVGEATAYLFDGRGLLEHAVSWIEGTFLSGDAKDPA</sequence>
<dbReference type="InterPro" id="IPR003679">
    <property type="entry name" value="Amioglycoside_AcTrfase"/>
</dbReference>
<name>A0A6J4PMV6_9ACTN</name>
<keyword evidence="3 4" id="KW-0012">Acyltransferase</keyword>
<dbReference type="AlphaFoldDB" id="A0A6J4PMV6"/>
<comment type="similarity">
    <text evidence="1 4">Belongs to the antibiotic N-acetyltransferase family.</text>
</comment>
<evidence type="ECO:0000256" key="2">
    <source>
        <dbReference type="ARBA" id="ARBA00022679"/>
    </source>
</evidence>
<dbReference type="Pfam" id="PF02522">
    <property type="entry name" value="Antibiotic_NAT"/>
    <property type="match status" value="1"/>
</dbReference>
<evidence type="ECO:0000313" key="5">
    <source>
        <dbReference type="EMBL" id="CAA9420922.1"/>
    </source>
</evidence>
<dbReference type="GO" id="GO:0046677">
    <property type="term" value="P:response to antibiotic"/>
    <property type="evidence" value="ECO:0007669"/>
    <property type="project" value="UniProtKB-KW"/>
</dbReference>
<organism evidence="5">
    <name type="scientific">uncultured Rubrobacteraceae bacterium</name>
    <dbReference type="NCBI Taxonomy" id="349277"/>
    <lineage>
        <taxon>Bacteria</taxon>
        <taxon>Bacillati</taxon>
        <taxon>Actinomycetota</taxon>
        <taxon>Rubrobacteria</taxon>
        <taxon>Rubrobacterales</taxon>
        <taxon>Rubrobacteraceae</taxon>
        <taxon>environmental samples</taxon>
    </lineage>
</organism>
<dbReference type="SUPFAM" id="SSF110710">
    <property type="entry name" value="TTHA0583/YokD-like"/>
    <property type="match status" value="1"/>
</dbReference>
<protein>
    <recommendedName>
        <fullName evidence="4">Aminoglycoside N(3)-acetyltransferase</fullName>
        <ecNumber evidence="4">2.3.1.-</ecNumber>
    </recommendedName>
</protein>
<dbReference type="InterPro" id="IPR028345">
    <property type="entry name" value="Antibiotic_NAT-like"/>
</dbReference>
<evidence type="ECO:0000256" key="3">
    <source>
        <dbReference type="ARBA" id="ARBA00023315"/>
    </source>
</evidence>
<gene>
    <name evidence="5" type="ORF">AVDCRST_MAG01-01-2248</name>
</gene>
<dbReference type="PANTHER" id="PTHR11104">
    <property type="entry name" value="AMINOGLYCOSIDE N3-ACETYLTRANSFERASE"/>
    <property type="match status" value="1"/>
</dbReference>
<keyword evidence="4" id="KW-0046">Antibiotic resistance</keyword>
<accession>A0A6J4PMV6</accession>
<dbReference type="GO" id="GO:0046353">
    <property type="term" value="F:aminoglycoside 3-N-acetyltransferase activity"/>
    <property type="evidence" value="ECO:0007669"/>
    <property type="project" value="UniProtKB-EC"/>
</dbReference>
<dbReference type="EC" id="2.3.1.-" evidence="4"/>
<comment type="catalytic activity">
    <reaction evidence="4">
        <text>a 2-deoxystreptamine antibiotic + acetyl-CoA = an N(3)-acetyl-2-deoxystreptamine antibiotic + CoA + H(+)</text>
        <dbReference type="Rhea" id="RHEA:12665"/>
        <dbReference type="ChEBI" id="CHEBI:15378"/>
        <dbReference type="ChEBI" id="CHEBI:57287"/>
        <dbReference type="ChEBI" id="CHEBI:57288"/>
        <dbReference type="ChEBI" id="CHEBI:57921"/>
        <dbReference type="ChEBI" id="CHEBI:77452"/>
        <dbReference type="EC" id="2.3.1.81"/>
    </reaction>
</comment>
<keyword evidence="2 4" id="KW-0808">Transferase</keyword>
<dbReference type="PANTHER" id="PTHR11104:SF0">
    <property type="entry name" value="SPBETA PROPHAGE-DERIVED AMINOGLYCOSIDE N(3')-ACETYLTRANSFERASE-LIKE PROTEIN YOKD"/>
    <property type="match status" value="1"/>
</dbReference>
<reference evidence="5" key="1">
    <citation type="submission" date="2020-02" db="EMBL/GenBank/DDBJ databases">
        <authorList>
            <person name="Meier V. D."/>
        </authorList>
    </citation>
    <scope>NUCLEOTIDE SEQUENCE</scope>
    <source>
        <strain evidence="5">AVDCRST_MAG01</strain>
    </source>
</reference>